<evidence type="ECO:0000313" key="1">
    <source>
        <dbReference type="EMBL" id="KHN30490.1"/>
    </source>
</evidence>
<keyword evidence="3" id="KW-1185">Reference proteome</keyword>
<dbReference type="Proteomes" id="UP000289340">
    <property type="component" value="Chromosome 19"/>
</dbReference>
<dbReference type="EMBL" id="QZWG01000019">
    <property type="protein sequence ID" value="RZB46917.1"/>
    <property type="molecule type" value="Genomic_DNA"/>
</dbReference>
<dbReference type="Proteomes" id="UP000053555">
    <property type="component" value="Unassembled WGS sequence"/>
</dbReference>
<dbReference type="AlphaFoldDB" id="A0A0B2RAB1"/>
<organism evidence="1">
    <name type="scientific">Glycine soja</name>
    <name type="common">Wild soybean</name>
    <dbReference type="NCBI Taxonomy" id="3848"/>
    <lineage>
        <taxon>Eukaryota</taxon>
        <taxon>Viridiplantae</taxon>
        <taxon>Streptophyta</taxon>
        <taxon>Embryophyta</taxon>
        <taxon>Tracheophyta</taxon>
        <taxon>Spermatophyta</taxon>
        <taxon>Magnoliopsida</taxon>
        <taxon>eudicotyledons</taxon>
        <taxon>Gunneridae</taxon>
        <taxon>Pentapetalae</taxon>
        <taxon>rosids</taxon>
        <taxon>fabids</taxon>
        <taxon>Fabales</taxon>
        <taxon>Fabaceae</taxon>
        <taxon>Papilionoideae</taxon>
        <taxon>50 kb inversion clade</taxon>
        <taxon>NPAAA clade</taxon>
        <taxon>indigoferoid/millettioid clade</taxon>
        <taxon>Phaseoleae</taxon>
        <taxon>Glycine</taxon>
        <taxon>Glycine subgen. Soja</taxon>
    </lineage>
</organism>
<sequence>MTSSTSLASFFLRAMLLSPQASEKRILGRRFKPNTRSGKGNTRFDSKPTLDLENAPLTVHRRSLLQRPTLWASPVAT</sequence>
<accession>A0A0B2RAB1</accession>
<reference evidence="1" key="1">
    <citation type="submission" date="2014-07" db="EMBL/GenBank/DDBJ databases">
        <title>Identification of a novel salt tolerance gene in wild soybean by whole-genome sequencing.</title>
        <authorList>
            <person name="Lam H.-M."/>
            <person name="Qi X."/>
            <person name="Li M.-W."/>
            <person name="Liu X."/>
            <person name="Xie M."/>
            <person name="Ni M."/>
            <person name="Xu X."/>
        </authorList>
    </citation>
    <scope>NUCLEOTIDE SEQUENCE [LARGE SCALE GENOMIC DNA]</scope>
    <source>
        <tissue evidence="1">Root</tissue>
    </source>
</reference>
<evidence type="ECO:0000313" key="3">
    <source>
        <dbReference type="Proteomes" id="UP000289340"/>
    </source>
</evidence>
<reference evidence="2 3" key="2">
    <citation type="submission" date="2018-09" db="EMBL/GenBank/DDBJ databases">
        <title>A high-quality reference genome of wild soybean provides a powerful tool to mine soybean genomes.</title>
        <authorList>
            <person name="Xie M."/>
            <person name="Chung C.Y.L."/>
            <person name="Li M.-W."/>
            <person name="Wong F.-L."/>
            <person name="Chan T.-F."/>
            <person name="Lam H.-M."/>
        </authorList>
    </citation>
    <scope>NUCLEOTIDE SEQUENCE [LARGE SCALE GENOMIC DNA]</scope>
    <source>
        <strain evidence="3">cv. W05</strain>
        <tissue evidence="2">Hypocotyl of etiolated seedlings</tissue>
    </source>
</reference>
<protein>
    <submittedName>
        <fullName evidence="1">Uncharacterized protein</fullName>
    </submittedName>
</protein>
<dbReference type="EMBL" id="KN651738">
    <property type="protein sequence ID" value="KHN30490.1"/>
    <property type="molecule type" value="Genomic_DNA"/>
</dbReference>
<name>A0A0B2RAB1_GLYSO</name>
<proteinExistence type="predicted"/>
<gene>
    <name evidence="2" type="ORF">D0Y65_050803</name>
    <name evidence="1" type="ORF">glysoja_041110</name>
</gene>
<evidence type="ECO:0000313" key="2">
    <source>
        <dbReference type="EMBL" id="RZB46917.1"/>
    </source>
</evidence>